<evidence type="ECO:0000259" key="5">
    <source>
        <dbReference type="Pfam" id="PF24981"/>
    </source>
</evidence>
<reference evidence="8 9" key="4">
    <citation type="submission" date="2017-10" db="EMBL/GenBank/DDBJ databases">
        <title>Genome analyses suggest a sexual origin of heterokaryosis in a supposedly ancient asexual fungus.</title>
        <authorList>
            <person name="Corradi N."/>
            <person name="Sedzielewska K."/>
            <person name="Noel J."/>
            <person name="Charron P."/>
            <person name="Farinelli L."/>
            <person name="Marton T."/>
            <person name="Kruger M."/>
            <person name="Pelin A."/>
            <person name="Brachmann A."/>
            <person name="Corradi N."/>
        </authorList>
    </citation>
    <scope>NUCLEOTIDE SEQUENCE [LARGE SCALE GENOMIC DNA]</scope>
    <source>
        <strain evidence="8 9">A1</strain>
    </source>
</reference>
<feature type="chain" id="PRO_5014133589" evidence="4">
    <location>
        <begin position="23"/>
        <end position="400"/>
    </location>
</feature>
<gene>
    <name evidence="6" type="ORF">CHRIB12_LOCUS22588</name>
    <name evidence="8" type="ORF">RhiirA1_489992</name>
    <name evidence="7" type="ORF">RhiirA5_485744</name>
</gene>
<evidence type="ECO:0000313" key="9">
    <source>
        <dbReference type="Proteomes" id="UP000232688"/>
    </source>
</evidence>
<keyword evidence="1" id="KW-0880">Kelch repeat</keyword>
<keyword evidence="3" id="KW-0812">Transmembrane</keyword>
<evidence type="ECO:0000256" key="4">
    <source>
        <dbReference type="SAM" id="SignalP"/>
    </source>
</evidence>
<evidence type="ECO:0000313" key="10">
    <source>
        <dbReference type="Proteomes" id="UP000232722"/>
    </source>
</evidence>
<feature type="transmembrane region" description="Helical" evidence="3">
    <location>
        <begin position="357"/>
        <end position="380"/>
    </location>
</feature>
<dbReference type="VEuPathDB" id="FungiDB:RhiirA1_489992"/>
<dbReference type="PANTHER" id="PTHR46093:SF18">
    <property type="entry name" value="FIBRONECTIN TYPE-III DOMAIN-CONTAINING PROTEIN"/>
    <property type="match status" value="1"/>
</dbReference>
<dbReference type="Gene3D" id="2.120.10.80">
    <property type="entry name" value="Kelch-type beta propeller"/>
    <property type="match status" value="2"/>
</dbReference>
<comment type="caution">
    <text evidence="6">The sequence shown here is derived from an EMBL/GenBank/DDBJ whole genome shotgun (WGS) entry which is preliminary data.</text>
</comment>
<dbReference type="AlphaFoldDB" id="A0A2I1EFM9"/>
<keyword evidence="3" id="KW-1133">Transmembrane helix</keyword>
<evidence type="ECO:0000313" key="8">
    <source>
        <dbReference type="EMBL" id="PKC60588.1"/>
    </source>
</evidence>
<evidence type="ECO:0000313" key="7">
    <source>
        <dbReference type="EMBL" id="PKC05357.1"/>
    </source>
</evidence>
<accession>A0A2I1EFM9</accession>
<keyword evidence="2" id="KW-0677">Repeat</keyword>
<feature type="domain" description="Attractin/MKLN-like beta-propeller" evidence="5">
    <location>
        <begin position="150"/>
        <end position="320"/>
    </location>
</feature>
<evidence type="ECO:0000256" key="2">
    <source>
        <dbReference type="ARBA" id="ARBA00022737"/>
    </source>
</evidence>
<dbReference type="Proteomes" id="UP000232722">
    <property type="component" value="Unassembled WGS sequence"/>
</dbReference>
<dbReference type="Pfam" id="PF24981">
    <property type="entry name" value="Beta-prop_ATRN-LZTR1"/>
    <property type="match status" value="1"/>
</dbReference>
<keyword evidence="3" id="KW-0472">Membrane</keyword>
<dbReference type="InterPro" id="IPR056737">
    <property type="entry name" value="Beta-prop_ATRN-MKLN-like"/>
</dbReference>
<protein>
    <submittedName>
        <fullName evidence="7">Galactose oxidase</fullName>
    </submittedName>
</protein>
<proteinExistence type="predicted"/>
<dbReference type="InterPro" id="IPR015915">
    <property type="entry name" value="Kelch-typ_b-propeller"/>
</dbReference>
<evidence type="ECO:0000256" key="3">
    <source>
        <dbReference type="SAM" id="Phobius"/>
    </source>
</evidence>
<dbReference type="PANTHER" id="PTHR46093">
    <property type="entry name" value="ACYL-COA-BINDING DOMAIN-CONTAINING PROTEIN 5"/>
    <property type="match status" value="1"/>
</dbReference>
<organism evidence="6 11">
    <name type="scientific">Rhizophagus irregularis</name>
    <dbReference type="NCBI Taxonomy" id="588596"/>
    <lineage>
        <taxon>Eukaryota</taxon>
        <taxon>Fungi</taxon>
        <taxon>Fungi incertae sedis</taxon>
        <taxon>Mucoromycota</taxon>
        <taxon>Glomeromycotina</taxon>
        <taxon>Glomeromycetes</taxon>
        <taxon>Glomerales</taxon>
        <taxon>Glomeraceae</taxon>
        <taxon>Rhizophagus</taxon>
    </lineage>
</organism>
<name>A0A2I1EFM9_9GLOM</name>
<dbReference type="EMBL" id="LLXH01001125">
    <property type="protein sequence ID" value="PKC60588.1"/>
    <property type="molecule type" value="Genomic_DNA"/>
</dbReference>
<evidence type="ECO:0000313" key="11">
    <source>
        <dbReference type="Proteomes" id="UP000684084"/>
    </source>
</evidence>
<dbReference type="VEuPathDB" id="FungiDB:FUN_005570"/>
<evidence type="ECO:0000313" key="6">
    <source>
        <dbReference type="EMBL" id="CAB5392839.1"/>
    </source>
</evidence>
<evidence type="ECO:0000256" key="1">
    <source>
        <dbReference type="ARBA" id="ARBA00022441"/>
    </source>
</evidence>
<dbReference type="EMBL" id="CAGKOT010000079">
    <property type="protein sequence ID" value="CAB5392839.1"/>
    <property type="molecule type" value="Genomic_DNA"/>
</dbReference>
<dbReference type="OrthoDB" id="432528at2759"/>
<dbReference type="VEuPathDB" id="FungiDB:RhiirFUN_005259"/>
<sequence length="400" mass="45648">MIKFHNYLLIFILLYKASLTYTVYNPPSRFRHASILIGSKWYIIGGFNYKGKSLSDFFYLDLSNPFSTKNLDTLQYKQLNDNGLAPNAWCNTVTTNNMIYLFGCLMVSDKTSLVYQYSINSDKWTNPPIAGTTSPVHRIQNGVVPNDSTGRIYYFGGINDTYDPLNDMWILDTNNNQLSWQQITSAPLQICCFSTILLSDGYILYIGGYSNSTEIRDVFLKNITRYNINSNEWDLMTTKGESVPFRRGFSAILVPADGRIIVYGGVKDDVFTSDLAVLDTTKYEWSLPEVKDKPKPKSYHTACFYDNFMIVAFGILNDDNRPDSGIYLLDLTDKSTYRWVTDFKPNKSIGDGNRVNIIIGASIGAVIFSILVSFFSYRFYKKRKRNSQRESSKIAVDDFN</sequence>
<feature type="signal peptide" evidence="4">
    <location>
        <begin position="1"/>
        <end position="22"/>
    </location>
</feature>
<keyword evidence="4" id="KW-0732">Signal</keyword>
<reference evidence="6" key="5">
    <citation type="submission" date="2020-05" db="EMBL/GenBank/DDBJ databases">
        <authorList>
            <person name="Rincon C."/>
            <person name="Sanders R I."/>
            <person name="Robbins C."/>
            <person name="Chaturvedi A."/>
        </authorList>
    </citation>
    <scope>NUCLEOTIDE SEQUENCE</scope>
    <source>
        <strain evidence="6">CHB12</strain>
    </source>
</reference>
<dbReference type="Proteomes" id="UP000684084">
    <property type="component" value="Unassembled WGS sequence"/>
</dbReference>
<reference evidence="7 10" key="2">
    <citation type="submission" date="2017-09" db="EMBL/GenBank/DDBJ databases">
        <title>Extensive intraspecific genome diversity in a model arbuscular mycorrhizal fungus.</title>
        <authorList>
            <person name="Chen E.C."/>
            <person name="Morin E."/>
            <person name="Beaudet D."/>
            <person name="Noel J."/>
            <person name="Ndikumana S."/>
            <person name="Charron P."/>
            <person name="St-Onge C."/>
            <person name="Giorgi J."/>
            <person name="Grigoriev I.V."/>
            <person name="Roux C."/>
            <person name="Martin F.M."/>
            <person name="Corradi N."/>
        </authorList>
    </citation>
    <scope>NUCLEOTIDE SEQUENCE [LARGE SCALE GENOMIC DNA]</scope>
    <source>
        <strain evidence="7 10">A5</strain>
    </source>
</reference>
<dbReference type="Proteomes" id="UP000232688">
    <property type="component" value="Unassembled WGS sequence"/>
</dbReference>
<reference evidence="7 10" key="1">
    <citation type="submission" date="2016-04" db="EMBL/GenBank/DDBJ databases">
        <title>Genome analyses suggest a sexual origin of heterokaryosis in a supposedly ancient asexual fungus.</title>
        <authorList>
            <person name="Ropars J."/>
            <person name="Sedzielewska K."/>
            <person name="Noel J."/>
            <person name="Charron P."/>
            <person name="Farinelli L."/>
            <person name="Marton T."/>
            <person name="Kruger M."/>
            <person name="Pelin A."/>
            <person name="Brachmann A."/>
            <person name="Corradi N."/>
        </authorList>
    </citation>
    <scope>NUCLEOTIDE SEQUENCE [LARGE SCALE GENOMIC DNA]</scope>
    <source>
        <strain evidence="7 10">A5</strain>
    </source>
</reference>
<reference evidence="8 9" key="3">
    <citation type="submission" date="2017-10" db="EMBL/GenBank/DDBJ databases">
        <title>Extensive intraspecific genome diversity in a model arbuscular mycorrhizal fungus.</title>
        <authorList>
            <person name="Chen E.C.H."/>
            <person name="Morin E."/>
            <person name="Baudet D."/>
            <person name="Noel J."/>
            <person name="Ndikumana S."/>
            <person name="Charron P."/>
            <person name="St-Onge C."/>
            <person name="Giorgi J."/>
            <person name="Grigoriev I.V."/>
            <person name="Roux C."/>
            <person name="Martin F.M."/>
            <person name="Corradi N."/>
        </authorList>
    </citation>
    <scope>NUCLEOTIDE SEQUENCE [LARGE SCALE GENOMIC DNA]</scope>
    <source>
        <strain evidence="8 9">A1</strain>
    </source>
</reference>
<dbReference type="EMBL" id="LLXJ01000887">
    <property type="protein sequence ID" value="PKC05357.1"/>
    <property type="molecule type" value="Genomic_DNA"/>
</dbReference>
<dbReference type="SUPFAM" id="SSF117281">
    <property type="entry name" value="Kelch motif"/>
    <property type="match status" value="2"/>
</dbReference>